<dbReference type="AlphaFoldDB" id="E3LFZ7"/>
<accession>E3LFZ7</accession>
<sequence>MVILEEPVNQQLKNASAAATHCNV</sequence>
<keyword evidence="2" id="KW-1185">Reference proteome</keyword>
<evidence type="ECO:0000313" key="2">
    <source>
        <dbReference type="Proteomes" id="UP000008281"/>
    </source>
</evidence>
<dbReference type="InParanoid" id="E3LFZ7"/>
<dbReference type="Proteomes" id="UP000008281">
    <property type="component" value="Unassembled WGS sequence"/>
</dbReference>
<dbReference type="EMBL" id="DS268408">
    <property type="protein sequence ID" value="EFO86361.1"/>
    <property type="molecule type" value="Genomic_DNA"/>
</dbReference>
<protein>
    <submittedName>
        <fullName evidence="1">Uncharacterized protein</fullName>
    </submittedName>
</protein>
<gene>
    <name evidence="1" type="ORF">CRE_32634</name>
</gene>
<evidence type="ECO:0000313" key="1">
    <source>
        <dbReference type="EMBL" id="EFO86361.1"/>
    </source>
</evidence>
<proteinExistence type="predicted"/>
<name>E3LFZ7_CAERE</name>
<organism evidence="2">
    <name type="scientific">Caenorhabditis remanei</name>
    <name type="common">Caenorhabditis vulgaris</name>
    <dbReference type="NCBI Taxonomy" id="31234"/>
    <lineage>
        <taxon>Eukaryota</taxon>
        <taxon>Metazoa</taxon>
        <taxon>Ecdysozoa</taxon>
        <taxon>Nematoda</taxon>
        <taxon>Chromadorea</taxon>
        <taxon>Rhabditida</taxon>
        <taxon>Rhabditina</taxon>
        <taxon>Rhabditomorpha</taxon>
        <taxon>Rhabditoidea</taxon>
        <taxon>Rhabditidae</taxon>
        <taxon>Peloderinae</taxon>
        <taxon>Caenorhabditis</taxon>
    </lineage>
</organism>
<reference evidence="1" key="1">
    <citation type="submission" date="2007-07" db="EMBL/GenBank/DDBJ databases">
        <title>PCAP assembly of the Caenorhabditis remanei genome.</title>
        <authorList>
            <consortium name="The Caenorhabditis remanei Sequencing Consortium"/>
            <person name="Wilson R.K."/>
        </authorList>
    </citation>
    <scope>NUCLEOTIDE SEQUENCE [LARGE SCALE GENOMIC DNA]</scope>
    <source>
        <strain evidence="1">PB4641</strain>
    </source>
</reference>
<dbReference type="HOGENOM" id="CLU_3421480_0_0_1"/>